<evidence type="ECO:0000256" key="6">
    <source>
        <dbReference type="ARBA" id="ARBA00022932"/>
    </source>
</evidence>
<dbReference type="InterPro" id="IPR005790">
    <property type="entry name" value="DNA_polIII_delta"/>
</dbReference>
<protein>
    <recommendedName>
        <fullName evidence="2">DNA polymerase III subunit delta</fullName>
        <ecNumber evidence="1">2.7.7.7</ecNumber>
    </recommendedName>
</protein>
<feature type="domain" description="DNA polymerase III delta N-terminal" evidence="9">
    <location>
        <begin position="43"/>
        <end position="145"/>
    </location>
</feature>
<evidence type="ECO:0000313" key="12">
    <source>
        <dbReference type="Proteomes" id="UP000264141"/>
    </source>
</evidence>
<dbReference type="NCBIfam" id="TIGR01128">
    <property type="entry name" value="holA"/>
    <property type="match status" value="1"/>
</dbReference>
<dbReference type="GO" id="GO:0003887">
    <property type="term" value="F:DNA-directed DNA polymerase activity"/>
    <property type="evidence" value="ECO:0007669"/>
    <property type="project" value="UniProtKB-KW"/>
</dbReference>
<feature type="domain" description="DNA polymerase III delta subunit-like C-terminal" evidence="10">
    <location>
        <begin position="246"/>
        <end position="360"/>
    </location>
</feature>
<evidence type="ECO:0000259" key="10">
    <source>
        <dbReference type="Pfam" id="PF21694"/>
    </source>
</evidence>
<dbReference type="Pfam" id="PF06144">
    <property type="entry name" value="DNA_pol3_delta"/>
    <property type="match status" value="1"/>
</dbReference>
<dbReference type="PANTHER" id="PTHR34388">
    <property type="entry name" value="DNA POLYMERASE III SUBUNIT DELTA"/>
    <property type="match status" value="1"/>
</dbReference>
<keyword evidence="4" id="KW-0548">Nucleotidyltransferase</keyword>
<dbReference type="GO" id="GO:0009360">
    <property type="term" value="C:DNA polymerase III complex"/>
    <property type="evidence" value="ECO:0007669"/>
    <property type="project" value="InterPro"/>
</dbReference>
<reference evidence="11 12" key="1">
    <citation type="journal article" date="2018" name="Nat. Biotechnol.">
        <title>A standardized bacterial taxonomy based on genome phylogeny substantially revises the tree of life.</title>
        <authorList>
            <person name="Parks D.H."/>
            <person name="Chuvochina M."/>
            <person name="Waite D.W."/>
            <person name="Rinke C."/>
            <person name="Skarshewski A."/>
            <person name="Chaumeil P.A."/>
            <person name="Hugenholtz P."/>
        </authorList>
    </citation>
    <scope>NUCLEOTIDE SEQUENCE [LARGE SCALE GENOMIC DNA]</scope>
    <source>
        <strain evidence="11">UBA8781</strain>
    </source>
</reference>
<evidence type="ECO:0000256" key="3">
    <source>
        <dbReference type="ARBA" id="ARBA00022679"/>
    </source>
</evidence>
<evidence type="ECO:0000256" key="1">
    <source>
        <dbReference type="ARBA" id="ARBA00012417"/>
    </source>
</evidence>
<sequence>MPLWMAFGWLKSGGKCTVTCPFTVCSRADDLRFRRMDSKPVVYLLHGDDTLAIHRALDEMLARMGDPAMASLNLTRLDGRETSEDALRNAVFSMPFLTDRRMVVLTHPLARLNSEAARTRFCSLLDTLPDSTALILIVEDVFDRRDWKTLRHDHWLLRWVRSAGPRAFYLLCQLPDLSRMAEWVRKEAVARGGQFTPEAAAALVDHLGNDTLTASLEIEKLLLYVDRQRPVEAQDVEELSARTRQADVFQMVDALTAGNASLALNLLHHLMEEEDEFNLFGMIIRQFRLLLVGREMLDEGRSPGELARGLAHSDFVARKAMEQARRFTQQRLDAIYRRLLEIDAGVKTGQTTLPVELDRLIAELAHTS</sequence>
<dbReference type="Gene3D" id="3.40.50.300">
    <property type="entry name" value="P-loop containing nucleotide triphosphate hydrolases"/>
    <property type="match status" value="1"/>
</dbReference>
<organism evidence="11 12">
    <name type="scientific">Anaerolinea thermolimosa</name>
    <dbReference type="NCBI Taxonomy" id="229919"/>
    <lineage>
        <taxon>Bacteria</taxon>
        <taxon>Bacillati</taxon>
        <taxon>Chloroflexota</taxon>
        <taxon>Anaerolineae</taxon>
        <taxon>Anaerolineales</taxon>
        <taxon>Anaerolineaceae</taxon>
        <taxon>Anaerolinea</taxon>
    </lineage>
</organism>
<keyword evidence="6" id="KW-0239">DNA-directed DNA polymerase</keyword>
<keyword evidence="5" id="KW-0235">DNA replication</keyword>
<proteinExistence type="inferred from homology"/>
<comment type="caution">
    <text evidence="11">The sequence shown here is derived from an EMBL/GenBank/DDBJ whole genome shotgun (WGS) entry which is preliminary data.</text>
</comment>
<dbReference type="Gene3D" id="1.20.272.10">
    <property type="match status" value="1"/>
</dbReference>
<dbReference type="InterPro" id="IPR048466">
    <property type="entry name" value="DNA_pol3_delta-like_C"/>
</dbReference>
<dbReference type="Proteomes" id="UP000264141">
    <property type="component" value="Unassembled WGS sequence"/>
</dbReference>
<evidence type="ECO:0000259" key="9">
    <source>
        <dbReference type="Pfam" id="PF06144"/>
    </source>
</evidence>
<evidence type="ECO:0000256" key="5">
    <source>
        <dbReference type="ARBA" id="ARBA00022705"/>
    </source>
</evidence>
<gene>
    <name evidence="11" type="primary">holA</name>
    <name evidence="11" type="ORF">DEQ80_05940</name>
</gene>
<dbReference type="EMBL" id="DPBP01000025">
    <property type="protein sequence ID" value="HCE17380.1"/>
    <property type="molecule type" value="Genomic_DNA"/>
</dbReference>
<dbReference type="EC" id="2.7.7.7" evidence="1"/>
<dbReference type="STRING" id="229919.GCA_001050195_03278"/>
<comment type="catalytic activity">
    <reaction evidence="8">
        <text>DNA(n) + a 2'-deoxyribonucleoside 5'-triphosphate = DNA(n+1) + diphosphate</text>
        <dbReference type="Rhea" id="RHEA:22508"/>
        <dbReference type="Rhea" id="RHEA-COMP:17339"/>
        <dbReference type="Rhea" id="RHEA-COMP:17340"/>
        <dbReference type="ChEBI" id="CHEBI:33019"/>
        <dbReference type="ChEBI" id="CHEBI:61560"/>
        <dbReference type="ChEBI" id="CHEBI:173112"/>
        <dbReference type="EC" id="2.7.7.7"/>
    </reaction>
</comment>
<dbReference type="InterPro" id="IPR008921">
    <property type="entry name" value="DNA_pol3_clamp-load_cplx_C"/>
</dbReference>
<dbReference type="Gene3D" id="1.10.8.60">
    <property type="match status" value="1"/>
</dbReference>
<accession>A0A3D1JFM2</accession>
<dbReference type="InterPro" id="IPR027417">
    <property type="entry name" value="P-loop_NTPase"/>
</dbReference>
<keyword evidence="3" id="KW-0808">Transferase</keyword>
<evidence type="ECO:0000256" key="7">
    <source>
        <dbReference type="ARBA" id="ARBA00034754"/>
    </source>
</evidence>
<dbReference type="PANTHER" id="PTHR34388:SF1">
    <property type="entry name" value="DNA POLYMERASE III SUBUNIT DELTA"/>
    <property type="match status" value="1"/>
</dbReference>
<dbReference type="Pfam" id="PF21694">
    <property type="entry name" value="DNA_pol3_delta_C"/>
    <property type="match status" value="1"/>
</dbReference>
<evidence type="ECO:0000256" key="4">
    <source>
        <dbReference type="ARBA" id="ARBA00022695"/>
    </source>
</evidence>
<dbReference type="OrthoDB" id="9775929at2"/>
<dbReference type="AlphaFoldDB" id="A0A3D1JFM2"/>
<evidence type="ECO:0000256" key="8">
    <source>
        <dbReference type="ARBA" id="ARBA00049244"/>
    </source>
</evidence>
<dbReference type="SUPFAM" id="SSF52540">
    <property type="entry name" value="P-loop containing nucleoside triphosphate hydrolases"/>
    <property type="match status" value="1"/>
</dbReference>
<comment type="similarity">
    <text evidence="7">Belongs to the DNA polymerase HolA subunit family.</text>
</comment>
<name>A0A3D1JFM2_9CHLR</name>
<dbReference type="SUPFAM" id="SSF48019">
    <property type="entry name" value="post-AAA+ oligomerization domain-like"/>
    <property type="match status" value="1"/>
</dbReference>
<evidence type="ECO:0000313" key="11">
    <source>
        <dbReference type="EMBL" id="HCE17380.1"/>
    </source>
</evidence>
<evidence type="ECO:0000256" key="2">
    <source>
        <dbReference type="ARBA" id="ARBA00017703"/>
    </source>
</evidence>
<dbReference type="GO" id="GO:0006261">
    <property type="term" value="P:DNA-templated DNA replication"/>
    <property type="evidence" value="ECO:0007669"/>
    <property type="project" value="TreeGrafter"/>
</dbReference>
<dbReference type="InterPro" id="IPR010372">
    <property type="entry name" value="DNA_pol3_delta_N"/>
</dbReference>
<dbReference type="GO" id="GO:0003677">
    <property type="term" value="F:DNA binding"/>
    <property type="evidence" value="ECO:0007669"/>
    <property type="project" value="InterPro"/>
</dbReference>